<dbReference type="AlphaFoldDB" id="A0AAD8F740"/>
<gene>
    <name evidence="1" type="ORF">Bpfe_017892</name>
</gene>
<feature type="non-terminal residue" evidence="1">
    <location>
        <position position="1"/>
    </location>
</feature>
<comment type="caution">
    <text evidence="1">The sequence shown here is derived from an EMBL/GenBank/DDBJ whole genome shotgun (WGS) entry which is preliminary data.</text>
</comment>
<organism evidence="1 2">
    <name type="scientific">Biomphalaria pfeifferi</name>
    <name type="common">Bloodfluke planorb</name>
    <name type="synonym">Freshwater snail</name>
    <dbReference type="NCBI Taxonomy" id="112525"/>
    <lineage>
        <taxon>Eukaryota</taxon>
        <taxon>Metazoa</taxon>
        <taxon>Spiralia</taxon>
        <taxon>Lophotrochozoa</taxon>
        <taxon>Mollusca</taxon>
        <taxon>Gastropoda</taxon>
        <taxon>Heterobranchia</taxon>
        <taxon>Euthyneura</taxon>
        <taxon>Panpulmonata</taxon>
        <taxon>Hygrophila</taxon>
        <taxon>Lymnaeoidea</taxon>
        <taxon>Planorbidae</taxon>
        <taxon>Biomphalaria</taxon>
    </lineage>
</organism>
<dbReference type="EMBL" id="JASAOG010000092">
    <property type="protein sequence ID" value="KAK0052776.1"/>
    <property type="molecule type" value="Genomic_DNA"/>
</dbReference>
<evidence type="ECO:0000313" key="1">
    <source>
        <dbReference type="EMBL" id="KAK0052776.1"/>
    </source>
</evidence>
<name>A0AAD8F740_BIOPF</name>
<reference evidence="1" key="1">
    <citation type="journal article" date="2023" name="PLoS Negl. Trop. Dis.">
        <title>A genome sequence for Biomphalaria pfeifferi, the major vector snail for the human-infecting parasite Schistosoma mansoni.</title>
        <authorList>
            <person name="Bu L."/>
            <person name="Lu L."/>
            <person name="Laidemitt M.R."/>
            <person name="Zhang S.M."/>
            <person name="Mutuku M."/>
            <person name="Mkoji G."/>
            <person name="Steinauer M."/>
            <person name="Loker E.S."/>
        </authorList>
    </citation>
    <scope>NUCLEOTIDE SEQUENCE</scope>
    <source>
        <strain evidence="1">KasaAsao</strain>
    </source>
</reference>
<protein>
    <submittedName>
        <fullName evidence="1">Uncharacterized protein</fullName>
    </submittedName>
</protein>
<accession>A0AAD8F740</accession>
<proteinExistence type="predicted"/>
<reference evidence="1" key="2">
    <citation type="submission" date="2023-04" db="EMBL/GenBank/DDBJ databases">
        <authorList>
            <person name="Bu L."/>
            <person name="Lu L."/>
            <person name="Laidemitt M.R."/>
            <person name="Zhang S.M."/>
            <person name="Mutuku M."/>
            <person name="Mkoji G."/>
            <person name="Steinauer M."/>
            <person name="Loker E.S."/>
        </authorList>
    </citation>
    <scope>NUCLEOTIDE SEQUENCE</scope>
    <source>
        <strain evidence="1">KasaAsao</strain>
        <tissue evidence="1">Whole Snail</tissue>
    </source>
</reference>
<sequence>PCFYPNLYILIKRVPSLTSTTKSESGVHRLVLTRDEPVIAESSRYDVTQRLPLVWPNIKAKGPESDKVN</sequence>
<dbReference type="Proteomes" id="UP001233172">
    <property type="component" value="Unassembled WGS sequence"/>
</dbReference>
<evidence type="ECO:0000313" key="2">
    <source>
        <dbReference type="Proteomes" id="UP001233172"/>
    </source>
</evidence>
<keyword evidence="2" id="KW-1185">Reference proteome</keyword>